<dbReference type="EMBL" id="QRUU01000021">
    <property type="protein sequence ID" value="RGR97526.1"/>
    <property type="molecule type" value="Genomic_DNA"/>
</dbReference>
<dbReference type="InterPro" id="IPR036291">
    <property type="entry name" value="NAD(P)-bd_dom_sf"/>
</dbReference>
<reference evidence="3 4" key="1">
    <citation type="submission" date="2018-08" db="EMBL/GenBank/DDBJ databases">
        <title>A genome reference for cultivated species of the human gut microbiota.</title>
        <authorList>
            <person name="Zou Y."/>
            <person name="Xue W."/>
            <person name="Luo G."/>
        </authorList>
    </citation>
    <scope>NUCLEOTIDE SEQUENCE [LARGE SCALE GENOMIC DNA]</scope>
    <source>
        <strain evidence="3 4">AF24-2</strain>
    </source>
</reference>
<dbReference type="Pfam" id="PF10728">
    <property type="entry name" value="DUF2520"/>
    <property type="match status" value="1"/>
</dbReference>
<evidence type="ECO:0000259" key="2">
    <source>
        <dbReference type="Pfam" id="PF10728"/>
    </source>
</evidence>
<dbReference type="Gene3D" id="3.40.50.720">
    <property type="entry name" value="NAD(P)-binding Rossmann-like Domain"/>
    <property type="match status" value="1"/>
</dbReference>
<proteinExistence type="predicted"/>
<dbReference type="Gene3D" id="1.10.1040.20">
    <property type="entry name" value="ProC-like, C-terminal domain"/>
    <property type="match status" value="1"/>
</dbReference>
<comment type="caution">
    <text evidence="3">The sequence shown here is derived from an EMBL/GenBank/DDBJ whole genome shotgun (WGS) entry which is preliminary data.</text>
</comment>
<sequence length="265" mass="29653">MNIKNIIMIGAGNVATHLSVALSQAGYNIRQVFSRTEASASELADKLKCPYTTDLSQITHEGDLYVVSVKDSALNDILPKLVQRAPQALFVHTAGSVPMNVWQGLAERYGVLYPMQTFSKLRQVDFREVTFFTEAHTAADLKLLNEIALHLGSKVYEASSEQRRYLHIAAVFACNFANHMYAVASHLLSANGLPFEAMLPLIDETARKVHELPPVEAQTGPAQRYDENVINRHLEMLKSEPRLAEIYEQISKNIHEYASNKKETL</sequence>
<dbReference type="Proteomes" id="UP000285864">
    <property type="component" value="Unassembled WGS sequence"/>
</dbReference>
<dbReference type="PANTHER" id="PTHR40459:SF1">
    <property type="entry name" value="CONSERVED HYPOTHETICAL ALANINE AND LEUCINE RICH PROTEIN"/>
    <property type="match status" value="1"/>
</dbReference>
<dbReference type="PANTHER" id="PTHR40459">
    <property type="entry name" value="CONSERVED HYPOTHETICAL ALANINE AND LEUCINE RICH PROTEIN"/>
    <property type="match status" value="1"/>
</dbReference>
<gene>
    <name evidence="3" type="ORF">DWY20_06535</name>
</gene>
<evidence type="ECO:0000313" key="3">
    <source>
        <dbReference type="EMBL" id="RGR97526.1"/>
    </source>
</evidence>
<organism evidence="3 4">
    <name type="scientific">Phocaeicola coprocola</name>
    <dbReference type="NCBI Taxonomy" id="310298"/>
    <lineage>
        <taxon>Bacteria</taxon>
        <taxon>Pseudomonadati</taxon>
        <taxon>Bacteroidota</taxon>
        <taxon>Bacteroidia</taxon>
        <taxon>Bacteroidales</taxon>
        <taxon>Bacteroidaceae</taxon>
        <taxon>Phocaeicola</taxon>
    </lineage>
</organism>
<feature type="domain" description="Pyrroline-5-carboxylate reductase catalytic N-terminal" evidence="1">
    <location>
        <begin position="6"/>
        <end position="89"/>
    </location>
</feature>
<dbReference type="InterPro" id="IPR037108">
    <property type="entry name" value="TM1727-like_C_sf"/>
</dbReference>
<feature type="domain" description="DUF2520" evidence="2">
    <location>
        <begin position="130"/>
        <end position="254"/>
    </location>
</feature>
<protein>
    <submittedName>
        <fullName evidence="3">DUF2520 domain-containing protein</fullName>
    </submittedName>
</protein>
<dbReference type="InterPro" id="IPR018931">
    <property type="entry name" value="DUF2520"/>
</dbReference>
<dbReference type="SUPFAM" id="SSF51735">
    <property type="entry name" value="NAD(P)-binding Rossmann-fold domains"/>
    <property type="match status" value="1"/>
</dbReference>
<accession>A0A412GRX3</accession>
<name>A0A412GRX3_9BACT</name>
<evidence type="ECO:0000313" key="4">
    <source>
        <dbReference type="Proteomes" id="UP000285864"/>
    </source>
</evidence>
<dbReference type="Pfam" id="PF03807">
    <property type="entry name" value="F420_oxidored"/>
    <property type="match status" value="1"/>
</dbReference>
<evidence type="ECO:0000259" key="1">
    <source>
        <dbReference type="Pfam" id="PF03807"/>
    </source>
</evidence>
<keyword evidence="4" id="KW-1185">Reference proteome</keyword>
<dbReference type="InterPro" id="IPR028939">
    <property type="entry name" value="P5C_Rdtase_cat_N"/>
</dbReference>
<dbReference type="AlphaFoldDB" id="A0A412GRX3"/>
<dbReference type="SUPFAM" id="SSF48179">
    <property type="entry name" value="6-phosphogluconate dehydrogenase C-terminal domain-like"/>
    <property type="match status" value="1"/>
</dbReference>
<dbReference type="InterPro" id="IPR008927">
    <property type="entry name" value="6-PGluconate_DH-like_C_sf"/>
</dbReference>